<keyword evidence="3" id="KW-1185">Reference proteome</keyword>
<dbReference type="Pfam" id="PF03732">
    <property type="entry name" value="Retrotrans_gag"/>
    <property type="match status" value="1"/>
</dbReference>
<name>A0ABQ5HDT4_9ASTR</name>
<evidence type="ECO:0000259" key="1">
    <source>
        <dbReference type="Pfam" id="PF03732"/>
    </source>
</evidence>
<evidence type="ECO:0000313" key="2">
    <source>
        <dbReference type="EMBL" id="GJT86042.1"/>
    </source>
</evidence>
<evidence type="ECO:0000313" key="3">
    <source>
        <dbReference type="Proteomes" id="UP001151760"/>
    </source>
</evidence>
<sequence>MSGTDNTREGIYGNTSSPINNSHELKIRDEFLKILRDNAFNGMDGGDVIDHIARVVEITEWIKIPDINKNHLRVYVFSKSLSNDAKKWTTRCGLWEFYVNERTKGAIGNLHDEPRDESSHMTYSGWFYKPHLDTHDGNEIYEIINNEGSPVLGPARHDICDQDELCKTEEFTVVRYSMGLDKEFVAVEPSKKSTVKRTTRSMSRIYLNLFDKRNHGSELKRRYLKIIDSDQYANDDIPPWGKNQQKEEGEGGPKWGVRKEYLEEEVAEIMAETMEQYMSKTQADYGSGVVRPKIEDNDNFELKGQFLKELRDNTFNGSYHEYTNEHIEKVLEIVDLFHIPSIIIDQVMLRAFPISLTGAASRWLRNKPSGSITTWEDLKIKFLSKYCPPARTILDSRGSIPSKTAADAKVAIQEMIEYSQKWHNGISRTRSTETSDGLAAI</sequence>
<dbReference type="InterPro" id="IPR005162">
    <property type="entry name" value="Retrotrans_gag_dom"/>
</dbReference>
<comment type="caution">
    <text evidence="2">The sequence shown here is derived from an EMBL/GenBank/DDBJ whole genome shotgun (WGS) entry which is preliminary data.</text>
</comment>
<protein>
    <recommendedName>
        <fullName evidence="1">Retrotransposon gag domain-containing protein</fullName>
    </recommendedName>
</protein>
<dbReference type="PANTHER" id="PTHR33223">
    <property type="entry name" value="CCHC-TYPE DOMAIN-CONTAINING PROTEIN"/>
    <property type="match status" value="1"/>
</dbReference>
<reference evidence="2" key="2">
    <citation type="submission" date="2022-01" db="EMBL/GenBank/DDBJ databases">
        <authorList>
            <person name="Yamashiro T."/>
            <person name="Shiraishi A."/>
            <person name="Satake H."/>
            <person name="Nakayama K."/>
        </authorList>
    </citation>
    <scope>NUCLEOTIDE SEQUENCE</scope>
</reference>
<feature type="domain" description="Retrotransposon gag" evidence="1">
    <location>
        <begin position="351"/>
        <end position="392"/>
    </location>
</feature>
<dbReference type="PANTHER" id="PTHR33223:SF11">
    <property type="entry name" value="ELEMENT PROTEIN, PUTATIVE-RELATED"/>
    <property type="match status" value="1"/>
</dbReference>
<dbReference type="Proteomes" id="UP001151760">
    <property type="component" value="Unassembled WGS sequence"/>
</dbReference>
<organism evidence="2 3">
    <name type="scientific">Tanacetum coccineum</name>
    <dbReference type="NCBI Taxonomy" id="301880"/>
    <lineage>
        <taxon>Eukaryota</taxon>
        <taxon>Viridiplantae</taxon>
        <taxon>Streptophyta</taxon>
        <taxon>Embryophyta</taxon>
        <taxon>Tracheophyta</taxon>
        <taxon>Spermatophyta</taxon>
        <taxon>Magnoliopsida</taxon>
        <taxon>eudicotyledons</taxon>
        <taxon>Gunneridae</taxon>
        <taxon>Pentapetalae</taxon>
        <taxon>asterids</taxon>
        <taxon>campanulids</taxon>
        <taxon>Asterales</taxon>
        <taxon>Asteraceae</taxon>
        <taxon>Asteroideae</taxon>
        <taxon>Anthemideae</taxon>
        <taxon>Anthemidinae</taxon>
        <taxon>Tanacetum</taxon>
    </lineage>
</organism>
<gene>
    <name evidence="2" type="ORF">Tco_1067759</name>
</gene>
<accession>A0ABQ5HDT4</accession>
<dbReference type="EMBL" id="BQNB010019508">
    <property type="protein sequence ID" value="GJT86042.1"/>
    <property type="molecule type" value="Genomic_DNA"/>
</dbReference>
<reference evidence="2" key="1">
    <citation type="journal article" date="2022" name="Int. J. Mol. Sci.">
        <title>Draft Genome of Tanacetum Coccineum: Genomic Comparison of Closely Related Tanacetum-Family Plants.</title>
        <authorList>
            <person name="Yamashiro T."/>
            <person name="Shiraishi A."/>
            <person name="Nakayama K."/>
            <person name="Satake H."/>
        </authorList>
    </citation>
    <scope>NUCLEOTIDE SEQUENCE</scope>
</reference>
<proteinExistence type="predicted"/>